<dbReference type="PANTHER" id="PTHR11165">
    <property type="entry name" value="SKP1"/>
    <property type="match status" value="1"/>
</dbReference>
<reference evidence="6" key="1">
    <citation type="submission" date="2021-01" db="EMBL/GenBank/DDBJ databases">
        <authorList>
            <person name="Kaushik A."/>
        </authorList>
    </citation>
    <scope>NUCLEOTIDE SEQUENCE</scope>
    <source>
        <strain evidence="6">AG6-10EEA</strain>
    </source>
</reference>
<dbReference type="PIRSF" id="PIRSF028729">
    <property type="entry name" value="E3_ubiquit_lig_SCF_Skp"/>
    <property type="match status" value="1"/>
</dbReference>
<dbReference type="GO" id="GO:0016567">
    <property type="term" value="P:protein ubiquitination"/>
    <property type="evidence" value="ECO:0007669"/>
    <property type="project" value="UniProtKB-UniPathway"/>
</dbReference>
<sequence>MSTPTYKVTFQTNDNEKIAVDWEVFRRFGIFSPQDDPSTRPQDPVPLPDIDAETLKKVVEYCEHHQHDDTPQEPDPFYDNPRHEINEWDSQFIQVDQEMLFALILAANYLDIKPLLELGTKTVATLIKGKTLEEIRRLFNIVNNFTPEEEAQIRKENEWAEDR</sequence>
<dbReference type="EMBL" id="CAJMXA010001798">
    <property type="protein sequence ID" value="CAE6469925.1"/>
    <property type="molecule type" value="Genomic_DNA"/>
</dbReference>
<protein>
    <recommendedName>
        <fullName evidence="3">E3 ubiquitin ligase complex SCF subunit</fullName>
    </recommendedName>
</protein>
<dbReference type="SUPFAM" id="SSF54695">
    <property type="entry name" value="POZ domain"/>
    <property type="match status" value="1"/>
</dbReference>
<accession>A0A8H3GWK1</accession>
<dbReference type="InterPro" id="IPR001232">
    <property type="entry name" value="SKP1-like"/>
</dbReference>
<evidence type="ECO:0000256" key="3">
    <source>
        <dbReference type="PIRNR" id="PIRNR028729"/>
    </source>
</evidence>
<evidence type="ECO:0000256" key="2">
    <source>
        <dbReference type="ARBA" id="ARBA00022786"/>
    </source>
</evidence>
<dbReference type="AlphaFoldDB" id="A0A8H3GWK1"/>
<evidence type="ECO:0000313" key="7">
    <source>
        <dbReference type="Proteomes" id="UP000663853"/>
    </source>
</evidence>
<comment type="subunit">
    <text evidence="3">Component of the SCF (SKP1-CUL1-F-box protein) E3 ubiquitin ligase complexes.</text>
</comment>
<evidence type="ECO:0000313" key="6">
    <source>
        <dbReference type="EMBL" id="CAE6469925.1"/>
    </source>
</evidence>
<evidence type="ECO:0000259" key="4">
    <source>
        <dbReference type="Pfam" id="PF01466"/>
    </source>
</evidence>
<dbReference type="FunFam" id="3.30.710.10:FF:000026">
    <property type="entry name" value="E3 ubiquitin ligase complex SCF subunit"/>
    <property type="match status" value="1"/>
</dbReference>
<dbReference type="InterPro" id="IPR011333">
    <property type="entry name" value="SKP1/BTB/POZ_sf"/>
</dbReference>
<dbReference type="UniPathway" id="UPA00143"/>
<dbReference type="InterPro" id="IPR016072">
    <property type="entry name" value="Skp1_comp_dimer"/>
</dbReference>
<dbReference type="Gene3D" id="3.30.710.10">
    <property type="entry name" value="Potassium Channel Kv1.1, Chain A"/>
    <property type="match status" value="1"/>
</dbReference>
<comment type="similarity">
    <text evidence="1 3">Belongs to the SKP1 family.</text>
</comment>
<comment type="pathway">
    <text evidence="3">Protein modification; protein ubiquitination.</text>
</comment>
<dbReference type="GO" id="GO:0006511">
    <property type="term" value="P:ubiquitin-dependent protein catabolic process"/>
    <property type="evidence" value="ECO:0007669"/>
    <property type="project" value="InterPro"/>
</dbReference>
<evidence type="ECO:0000256" key="1">
    <source>
        <dbReference type="ARBA" id="ARBA00009993"/>
    </source>
</evidence>
<feature type="domain" description="SKP1 component POZ" evidence="5">
    <location>
        <begin position="7"/>
        <end position="66"/>
    </location>
</feature>
<comment type="caution">
    <text evidence="6">The sequence shown here is derived from an EMBL/GenBank/DDBJ whole genome shotgun (WGS) entry which is preliminary data.</text>
</comment>
<dbReference type="CDD" id="cd18322">
    <property type="entry name" value="BTB_POZ_SKP1"/>
    <property type="match status" value="1"/>
</dbReference>
<organism evidence="6 7">
    <name type="scientific">Rhizoctonia solani</name>
    <dbReference type="NCBI Taxonomy" id="456999"/>
    <lineage>
        <taxon>Eukaryota</taxon>
        <taxon>Fungi</taxon>
        <taxon>Dikarya</taxon>
        <taxon>Basidiomycota</taxon>
        <taxon>Agaricomycotina</taxon>
        <taxon>Agaricomycetes</taxon>
        <taxon>Cantharellales</taxon>
        <taxon>Ceratobasidiaceae</taxon>
        <taxon>Rhizoctonia</taxon>
    </lineage>
</organism>
<name>A0A8H3GWK1_9AGAM</name>
<evidence type="ECO:0000259" key="5">
    <source>
        <dbReference type="Pfam" id="PF03931"/>
    </source>
</evidence>
<comment type="function">
    <text evidence="3">Essential component of the SCF (SKP1-CUL1-F-box protein) E3 ubiquitin ligase complexes, which mediate the ubiquitination and subsequent proteasomal degradation of target proteins.</text>
</comment>
<keyword evidence="2 3" id="KW-0833">Ubl conjugation pathway</keyword>
<feature type="domain" description="SKP1 component dimerisation" evidence="4">
    <location>
        <begin position="113"/>
        <end position="160"/>
    </location>
</feature>
<dbReference type="SUPFAM" id="SSF81382">
    <property type="entry name" value="Skp1 dimerisation domain-like"/>
    <property type="match status" value="1"/>
</dbReference>
<proteinExistence type="inferred from homology"/>
<gene>
    <name evidence="6" type="ORF">RDB_LOCUS73111</name>
</gene>
<dbReference type="InterPro" id="IPR036296">
    <property type="entry name" value="SKP1-like_dim_sf"/>
</dbReference>
<dbReference type="Pfam" id="PF03931">
    <property type="entry name" value="Skp1_POZ"/>
    <property type="match status" value="1"/>
</dbReference>
<dbReference type="InterPro" id="IPR016073">
    <property type="entry name" value="Skp1_comp_POZ"/>
</dbReference>
<dbReference type="InterPro" id="IPR016897">
    <property type="entry name" value="SKP1"/>
</dbReference>
<dbReference type="Pfam" id="PF01466">
    <property type="entry name" value="Skp1"/>
    <property type="match status" value="1"/>
</dbReference>
<dbReference type="SMART" id="SM00512">
    <property type="entry name" value="Skp1"/>
    <property type="match status" value="1"/>
</dbReference>
<dbReference type="Proteomes" id="UP000663853">
    <property type="component" value="Unassembled WGS sequence"/>
</dbReference>